<accession>A0A381RW74</accession>
<evidence type="ECO:0000259" key="2">
    <source>
        <dbReference type="Pfam" id="PF03328"/>
    </source>
</evidence>
<dbReference type="InterPro" id="IPR005000">
    <property type="entry name" value="Aldolase/citrate-lyase_domain"/>
</dbReference>
<dbReference type="Pfam" id="PF03328">
    <property type="entry name" value="HpcH_HpaI"/>
    <property type="match status" value="1"/>
</dbReference>
<evidence type="ECO:0000256" key="1">
    <source>
        <dbReference type="ARBA" id="ARBA00022723"/>
    </source>
</evidence>
<evidence type="ECO:0000313" key="3">
    <source>
        <dbReference type="EMBL" id="SUZ95258.1"/>
    </source>
</evidence>
<dbReference type="EMBL" id="UINC01002309">
    <property type="protein sequence ID" value="SUZ95258.1"/>
    <property type="molecule type" value="Genomic_DNA"/>
</dbReference>
<proteinExistence type="predicted"/>
<dbReference type="InterPro" id="IPR040442">
    <property type="entry name" value="Pyrv_kinase-like_dom_sf"/>
</dbReference>
<organism evidence="3">
    <name type="scientific">marine metagenome</name>
    <dbReference type="NCBI Taxonomy" id="408172"/>
    <lineage>
        <taxon>unclassified sequences</taxon>
        <taxon>metagenomes</taxon>
        <taxon>ecological metagenomes</taxon>
    </lineage>
</organism>
<dbReference type="InterPro" id="IPR015813">
    <property type="entry name" value="Pyrv/PenolPyrv_kinase-like_dom"/>
</dbReference>
<feature type="domain" description="HpcH/HpaI aldolase/citrate lyase" evidence="2">
    <location>
        <begin position="98"/>
        <end position="250"/>
    </location>
</feature>
<dbReference type="GO" id="GO:0003824">
    <property type="term" value="F:catalytic activity"/>
    <property type="evidence" value="ECO:0007669"/>
    <property type="project" value="InterPro"/>
</dbReference>
<sequence length="297" mass="32874">MARINKCIELIEQDQAIFSMSAPALTYECGVEMSQTWADMIQFDFEHHPFDTVGLASFMKGLKDGGPTPSGHPTPTVITTVPSNCMTVEEVQYNAWQIRHVLSTGAHGILHTHTRRADAVAMFVAASRYVFQKAGRDKGLPEGLRGGGGQRDPAAIWGVDPVEYLQIADPWPLNPKGEIMLGLKIEDRFCLPDADNIAAVPGLSFAEWGPGDMGMSHGDPDLHDPPYTPEMNQAREIVKNACKQSGLAFLCSWQDPNLTVEERARHALYEEGARILHVPEAEIADRIRKEMGRKMPW</sequence>
<gene>
    <name evidence="3" type="ORF">METZ01_LOCUS48112</name>
</gene>
<keyword evidence="1" id="KW-0479">Metal-binding</keyword>
<dbReference type="AlphaFoldDB" id="A0A381RW74"/>
<protein>
    <recommendedName>
        <fullName evidence="2">HpcH/HpaI aldolase/citrate lyase domain-containing protein</fullName>
    </recommendedName>
</protein>
<dbReference type="Gene3D" id="3.20.20.60">
    <property type="entry name" value="Phosphoenolpyruvate-binding domains"/>
    <property type="match status" value="1"/>
</dbReference>
<dbReference type="GO" id="GO:0046872">
    <property type="term" value="F:metal ion binding"/>
    <property type="evidence" value="ECO:0007669"/>
    <property type="project" value="UniProtKB-KW"/>
</dbReference>
<name>A0A381RW74_9ZZZZ</name>
<dbReference type="SUPFAM" id="SSF51621">
    <property type="entry name" value="Phosphoenolpyruvate/pyruvate domain"/>
    <property type="match status" value="1"/>
</dbReference>
<reference evidence="3" key="1">
    <citation type="submission" date="2018-05" db="EMBL/GenBank/DDBJ databases">
        <authorList>
            <person name="Lanie J.A."/>
            <person name="Ng W.-L."/>
            <person name="Kazmierczak K.M."/>
            <person name="Andrzejewski T.M."/>
            <person name="Davidsen T.M."/>
            <person name="Wayne K.J."/>
            <person name="Tettelin H."/>
            <person name="Glass J.I."/>
            <person name="Rusch D."/>
            <person name="Podicherti R."/>
            <person name="Tsui H.-C.T."/>
            <person name="Winkler M.E."/>
        </authorList>
    </citation>
    <scope>NUCLEOTIDE SEQUENCE</scope>
</reference>